<keyword evidence="2" id="KW-1185">Reference proteome</keyword>
<name>A0A2D0NHN0_FLAN2</name>
<comment type="caution">
    <text evidence="1">The sequence shown here is derived from an EMBL/GenBank/DDBJ whole genome shotgun (WGS) entry which is preliminary data.</text>
</comment>
<sequence length="92" mass="10429">MEELIKYLKETQMEGLKGMKIEGEIPVTEKQLNVLLEQFVRPQLEPKPGTEPTSPPAASANPMMELLPYLKFPILDVKIKDGKLILKVRVEV</sequence>
<protein>
    <submittedName>
        <fullName evidence="1">Uncharacterized protein</fullName>
    </submittedName>
</protein>
<dbReference type="RefSeq" id="WP_099148777.1">
    <property type="nucleotide sequence ID" value="NZ_PDUD01000004.1"/>
</dbReference>
<dbReference type="Proteomes" id="UP000223913">
    <property type="component" value="Unassembled WGS sequence"/>
</dbReference>
<dbReference type="AlphaFoldDB" id="A0A2D0NHN0"/>
<proteinExistence type="predicted"/>
<evidence type="ECO:0000313" key="1">
    <source>
        <dbReference type="EMBL" id="PHN07987.1"/>
    </source>
</evidence>
<evidence type="ECO:0000313" key="2">
    <source>
        <dbReference type="Proteomes" id="UP000223913"/>
    </source>
</evidence>
<dbReference type="EMBL" id="PDUD01000004">
    <property type="protein sequence ID" value="PHN07987.1"/>
    <property type="molecule type" value="Genomic_DNA"/>
</dbReference>
<gene>
    <name evidence="1" type="ORF">CRP01_04325</name>
</gene>
<accession>A0A2D0NHN0</accession>
<reference evidence="1 2" key="1">
    <citation type="submission" date="2017-10" db="EMBL/GenBank/DDBJ databases">
        <title>The draft genome sequence of Lewinella nigricans NBRC 102662.</title>
        <authorList>
            <person name="Wang K."/>
        </authorList>
    </citation>
    <scope>NUCLEOTIDE SEQUENCE [LARGE SCALE GENOMIC DNA]</scope>
    <source>
        <strain evidence="1 2">NBRC 102662</strain>
    </source>
</reference>
<organism evidence="1 2">
    <name type="scientific">Flavilitoribacter nigricans (strain ATCC 23147 / DSM 23189 / NBRC 102662 / NCIMB 1420 / SS-2)</name>
    <name type="common">Lewinella nigricans</name>
    <dbReference type="NCBI Taxonomy" id="1122177"/>
    <lineage>
        <taxon>Bacteria</taxon>
        <taxon>Pseudomonadati</taxon>
        <taxon>Bacteroidota</taxon>
        <taxon>Saprospiria</taxon>
        <taxon>Saprospirales</taxon>
        <taxon>Lewinellaceae</taxon>
        <taxon>Flavilitoribacter</taxon>
    </lineage>
</organism>